<dbReference type="EMBL" id="CAUJNA010003816">
    <property type="protein sequence ID" value="CAJ1410401.1"/>
    <property type="molecule type" value="Genomic_DNA"/>
</dbReference>
<dbReference type="Proteomes" id="UP001178507">
    <property type="component" value="Unassembled WGS sequence"/>
</dbReference>
<evidence type="ECO:0000313" key="4">
    <source>
        <dbReference type="EMBL" id="CAJ1410401.1"/>
    </source>
</evidence>
<dbReference type="SUPFAM" id="SSF117892">
    <property type="entry name" value="Band 7/SPFH domain"/>
    <property type="match status" value="1"/>
</dbReference>
<evidence type="ECO:0000259" key="3">
    <source>
        <dbReference type="SMART" id="SM00244"/>
    </source>
</evidence>
<evidence type="ECO:0000313" key="5">
    <source>
        <dbReference type="Proteomes" id="UP001178507"/>
    </source>
</evidence>
<dbReference type="InterPro" id="IPR043202">
    <property type="entry name" value="Band-7_stomatin-like"/>
</dbReference>
<dbReference type="Pfam" id="PF01145">
    <property type="entry name" value="Band_7"/>
    <property type="match status" value="1"/>
</dbReference>
<dbReference type="GO" id="GO:0098552">
    <property type="term" value="C:side of membrane"/>
    <property type="evidence" value="ECO:0007669"/>
    <property type="project" value="UniProtKB-ARBA"/>
</dbReference>
<evidence type="ECO:0000256" key="1">
    <source>
        <dbReference type="ARBA" id="ARBA00008164"/>
    </source>
</evidence>
<organism evidence="4 5">
    <name type="scientific">Effrenium voratum</name>
    <dbReference type="NCBI Taxonomy" id="2562239"/>
    <lineage>
        <taxon>Eukaryota</taxon>
        <taxon>Sar</taxon>
        <taxon>Alveolata</taxon>
        <taxon>Dinophyceae</taxon>
        <taxon>Suessiales</taxon>
        <taxon>Symbiodiniaceae</taxon>
        <taxon>Effrenium</taxon>
    </lineage>
</organism>
<dbReference type="AlphaFoldDB" id="A0AA36JSJ5"/>
<dbReference type="InterPro" id="IPR001972">
    <property type="entry name" value="Stomatin_HflK_fam"/>
</dbReference>
<dbReference type="FunFam" id="3.30.479.30:FF:000004">
    <property type="entry name" value="Putative membrane protease family, stomatin"/>
    <property type="match status" value="1"/>
</dbReference>
<dbReference type="PRINTS" id="PR00721">
    <property type="entry name" value="STOMATIN"/>
</dbReference>
<gene>
    <name evidence="4" type="ORF">EVOR1521_LOCUS31230</name>
</gene>
<dbReference type="InterPro" id="IPR001107">
    <property type="entry name" value="Band_7"/>
</dbReference>
<feature type="domain" description="Band 7" evidence="3">
    <location>
        <begin position="93"/>
        <end position="250"/>
    </location>
</feature>
<reference evidence="4" key="1">
    <citation type="submission" date="2023-08" db="EMBL/GenBank/DDBJ databases">
        <authorList>
            <person name="Chen Y."/>
            <person name="Shah S."/>
            <person name="Dougan E. K."/>
            <person name="Thang M."/>
            <person name="Chan C."/>
        </authorList>
    </citation>
    <scope>NUCLEOTIDE SEQUENCE</scope>
</reference>
<comment type="similarity">
    <text evidence="1">Belongs to the band 7/mec-2 family.</text>
</comment>
<dbReference type="Gene3D" id="6.10.250.2090">
    <property type="match status" value="1"/>
</dbReference>
<dbReference type="Gene3D" id="3.30.479.30">
    <property type="entry name" value="Band 7 domain"/>
    <property type="match status" value="1"/>
</dbReference>
<name>A0AA36JSJ5_9DINO</name>
<keyword evidence="2" id="KW-0175">Coiled coil</keyword>
<dbReference type="PANTHER" id="PTHR10264:SF19">
    <property type="entry name" value="AT06885P-RELATED"/>
    <property type="match status" value="1"/>
</dbReference>
<proteinExistence type="inferred from homology"/>
<dbReference type="PANTHER" id="PTHR10264">
    <property type="entry name" value="BAND 7 PROTEIN-RELATED"/>
    <property type="match status" value="1"/>
</dbReference>
<protein>
    <recommendedName>
        <fullName evidence="3">Band 7 domain-containing protein</fullName>
    </recommendedName>
</protein>
<dbReference type="GO" id="GO:0005886">
    <property type="term" value="C:plasma membrane"/>
    <property type="evidence" value="ECO:0007669"/>
    <property type="project" value="InterPro"/>
</dbReference>
<sequence length="329" mass="36003">MSPAIGCSLPVTQVTLGVPVRTHAFRSAPYRPSASSSVWGLSAFAITFGRLRRARPAAASEKEAKGKEPFSNKIRIFFGQIYALLTLPLGGAGNFVRVEQGSVGAVLRFGKFDRMLQPGRHQFNVFVEKVVVVPLKISCLDVKPQMVMTKDNLTVTIDAVCFYRVLDATKVLFEVANYQKALSNLVQVTMRTVVGENSLGEIFAQRPRLNARITELIEVATGPWGIQVSQVELKEVQIQQSMQRALAAVAEAQQEAEAKLIQARAQRESAGILAEASQAMGQDPAALQLQWFETLRIIATQGKNATVIVPDRINPESALRVMNNTPAEE</sequence>
<keyword evidence="5" id="KW-1185">Reference proteome</keyword>
<feature type="coiled-coil region" evidence="2">
    <location>
        <begin position="235"/>
        <end position="266"/>
    </location>
</feature>
<accession>A0AA36JSJ5</accession>
<evidence type="ECO:0000256" key="2">
    <source>
        <dbReference type="SAM" id="Coils"/>
    </source>
</evidence>
<dbReference type="InterPro" id="IPR036013">
    <property type="entry name" value="Band_7/SPFH_dom_sf"/>
</dbReference>
<comment type="caution">
    <text evidence="4">The sequence shown here is derived from an EMBL/GenBank/DDBJ whole genome shotgun (WGS) entry which is preliminary data.</text>
</comment>
<dbReference type="SMART" id="SM00244">
    <property type="entry name" value="PHB"/>
    <property type="match status" value="1"/>
</dbReference>